<keyword evidence="1" id="KW-0732">Signal</keyword>
<feature type="chain" id="PRO_5039213764" description="Camelysin metallo-endopeptidase" evidence="1">
    <location>
        <begin position="25"/>
        <end position="317"/>
    </location>
</feature>
<evidence type="ECO:0008006" key="4">
    <source>
        <dbReference type="Google" id="ProtNLM"/>
    </source>
</evidence>
<dbReference type="InterPro" id="IPR023833">
    <property type="entry name" value="Signal_pept_SipW-depend-type"/>
</dbReference>
<protein>
    <recommendedName>
        <fullName evidence="4">Camelysin metallo-endopeptidase</fullName>
    </recommendedName>
</protein>
<dbReference type="AlphaFoldDB" id="A0A9D1GHY7"/>
<proteinExistence type="predicted"/>
<name>A0A9D1GHY7_9FIRM</name>
<evidence type="ECO:0000313" key="2">
    <source>
        <dbReference type="EMBL" id="HIT41448.1"/>
    </source>
</evidence>
<accession>A0A9D1GHY7</accession>
<dbReference type="Proteomes" id="UP000886860">
    <property type="component" value="Unassembled WGS sequence"/>
</dbReference>
<evidence type="ECO:0000313" key="3">
    <source>
        <dbReference type="Proteomes" id="UP000886860"/>
    </source>
</evidence>
<feature type="signal peptide" evidence="1">
    <location>
        <begin position="1"/>
        <end position="24"/>
    </location>
</feature>
<sequence>MKMTKKKAALAGLLAAAAAGGTFAYFNQTLSVTNIFDTGTYDTELVEEFKPSDGENWEPGTSVNKDVTVRNTGSLPVVVRVKFQEKWVSKVTGNTLYEMDTTVNKDMLGAENPQGARNKFENVYQGDPQDGLTGIDADDSVVYKTMIPDGGWVYNPADGYYYYEKVLPGASEDAGGNQTIAETTKLLDGVTLEENIDMGAYREIRYYATTDSRPEDGSEDWVEFATDSNANYISTAEMNDRLTENGGQGITYMKSAANLVDPELGGYSNAEYTLVVTAQTVQATNQAVNTVFGDGKTFDYAALGLDWTLTREEETQK</sequence>
<comment type="caution">
    <text evidence="2">The sequence shown here is derived from an EMBL/GenBank/DDBJ whole genome shotgun (WGS) entry which is preliminary data.</text>
</comment>
<reference evidence="2" key="1">
    <citation type="submission" date="2020-10" db="EMBL/GenBank/DDBJ databases">
        <authorList>
            <person name="Gilroy R."/>
        </authorList>
    </citation>
    <scope>NUCLEOTIDE SEQUENCE</scope>
    <source>
        <strain evidence="2">CHK123-3438</strain>
    </source>
</reference>
<dbReference type="Pfam" id="PF12389">
    <property type="entry name" value="Peptidase_M73"/>
    <property type="match status" value="1"/>
</dbReference>
<reference evidence="2" key="2">
    <citation type="journal article" date="2021" name="PeerJ">
        <title>Extensive microbial diversity within the chicken gut microbiome revealed by metagenomics and culture.</title>
        <authorList>
            <person name="Gilroy R."/>
            <person name="Ravi A."/>
            <person name="Getino M."/>
            <person name="Pursley I."/>
            <person name="Horton D.L."/>
            <person name="Alikhan N.F."/>
            <person name="Baker D."/>
            <person name="Gharbi K."/>
            <person name="Hall N."/>
            <person name="Watson M."/>
            <person name="Adriaenssens E.M."/>
            <person name="Foster-Nyarko E."/>
            <person name="Jarju S."/>
            <person name="Secka A."/>
            <person name="Antonio M."/>
            <person name="Oren A."/>
            <person name="Chaudhuri R.R."/>
            <person name="La Ragione R."/>
            <person name="Hildebrand F."/>
            <person name="Pallen M.J."/>
        </authorList>
    </citation>
    <scope>NUCLEOTIDE SEQUENCE</scope>
    <source>
        <strain evidence="2">CHK123-3438</strain>
    </source>
</reference>
<organism evidence="2 3">
    <name type="scientific">Candidatus Caccovicinus merdipullorum</name>
    <dbReference type="NCBI Taxonomy" id="2840724"/>
    <lineage>
        <taxon>Bacteria</taxon>
        <taxon>Bacillati</taxon>
        <taxon>Bacillota</taxon>
        <taxon>Clostridia</taxon>
        <taxon>Eubacteriales</taxon>
        <taxon>Candidatus Caccovicinus</taxon>
    </lineage>
</organism>
<evidence type="ECO:0000256" key="1">
    <source>
        <dbReference type="SAM" id="SignalP"/>
    </source>
</evidence>
<dbReference type="NCBIfam" id="TIGR04090">
    <property type="entry name" value="exp_by_SipW_IV"/>
    <property type="match status" value="1"/>
</dbReference>
<dbReference type="NCBIfam" id="TIGR04088">
    <property type="entry name" value="cognate_SipW"/>
    <property type="match status" value="1"/>
</dbReference>
<dbReference type="InterPro" id="IPR022121">
    <property type="entry name" value="Peptidase_M73_camelysin"/>
</dbReference>
<gene>
    <name evidence="2" type="ORF">IAB60_04970</name>
</gene>
<dbReference type="InterPro" id="IPR024008">
    <property type="entry name" value="BsaA"/>
</dbReference>
<dbReference type="EMBL" id="DVKS01000081">
    <property type="protein sequence ID" value="HIT41448.1"/>
    <property type="molecule type" value="Genomic_DNA"/>
</dbReference>